<dbReference type="STRING" id="315358.SERIO_v1c07130"/>
<dbReference type="InterPro" id="IPR054816">
    <property type="entry name" value="Lipoprotein_mollicutes-type_CS"/>
</dbReference>
<name>A0A0H3XMP5_9MOLU</name>
<evidence type="ECO:0000313" key="2">
    <source>
        <dbReference type="EMBL" id="AKM54277.1"/>
    </source>
</evidence>
<dbReference type="KEGG" id="seri:SERIO_v1c07130"/>
<evidence type="ECO:0000256" key="1">
    <source>
        <dbReference type="SAM" id="SignalP"/>
    </source>
</evidence>
<dbReference type="RefSeq" id="WP_047791500.1">
    <property type="nucleotide sequence ID" value="NZ_CP011856.1"/>
</dbReference>
<proteinExistence type="predicted"/>
<keyword evidence="3" id="KW-1185">Reference proteome</keyword>
<evidence type="ECO:0000313" key="3">
    <source>
        <dbReference type="Proteomes" id="UP000035661"/>
    </source>
</evidence>
<feature type="signal peptide" evidence="1">
    <location>
        <begin position="1"/>
        <end position="23"/>
    </location>
</feature>
<keyword evidence="1" id="KW-0732">Signal</keyword>
<sequence length="486" mass="53286">MKKLLAILGAVGLTTTGASSVVACSNHAKTEEPSVDPRNDEFHQKQVARLIKKIQNYNTKKPLLIDGDYKNINSQLIVKMINHNFNLKGVVVNVNKVEKITEPFKQLGTAVVNSITDNGVEVLTTPISLKYSTVQIVNVKAISNDLNNINQVTNPKLVDVKLPIPGIDLTLGSLLDNSMVPTILNLIPTDPNLASNDDQQKWDQLMQMVEGLAKGLLDKELSFKKTINNVPVVGNADIVLEKVTVKEIIDAVRPDLISLVNYVKANMQTTHNLPLLLFKYLLSPVDSKMPPIKNVKDGEPHNNFEHLLADLLDGRQGGKDMKKVKIKVGFFPYAITWKVISDKNFNLVEYTFKSLVESFLNNGEGIDMLNGKLTVKVKGELLSFKINQEIPLPMSLLSNLIVPILIGGSPSGNLENANVELLHGKLLVLTTTDGATWHPAKTIADLMQAKDVTVSGENLQFKVSDKTDDSLSITTNDNLAIGLNLG</sequence>
<feature type="chain" id="PRO_5005203862" description="Lipoprotein" evidence="1">
    <location>
        <begin position="24"/>
        <end position="486"/>
    </location>
</feature>
<accession>A0A0H3XMP5</accession>
<organism evidence="2 3">
    <name type="scientific">Spiroplasma eriocheiris</name>
    <dbReference type="NCBI Taxonomy" id="315358"/>
    <lineage>
        <taxon>Bacteria</taxon>
        <taxon>Bacillati</taxon>
        <taxon>Mycoplasmatota</taxon>
        <taxon>Mollicutes</taxon>
        <taxon>Entomoplasmatales</taxon>
        <taxon>Spiroplasmataceae</taxon>
        <taxon>Spiroplasma</taxon>
    </lineage>
</organism>
<dbReference type="Proteomes" id="UP000035661">
    <property type="component" value="Chromosome"/>
</dbReference>
<dbReference type="PROSITE" id="PS51257">
    <property type="entry name" value="PROKAR_LIPOPROTEIN"/>
    <property type="match status" value="1"/>
</dbReference>
<reference evidence="2 3" key="1">
    <citation type="journal article" date="2015" name="Genome Biol. Evol.">
        <title>Found and Lost: The Fates of Horizontally Acquired Genes in Arthropod-Symbiotic Spiroplasma.</title>
        <authorList>
            <person name="Lo W.S."/>
            <person name="Gasparich G.E."/>
            <person name="Kuo C.H."/>
        </authorList>
    </citation>
    <scope>NUCLEOTIDE SEQUENCE [LARGE SCALE GENOMIC DNA]</scope>
    <source>
        <strain evidence="3">TDA-040725-5</strain>
    </source>
</reference>
<protein>
    <recommendedName>
        <fullName evidence="4">Lipoprotein</fullName>
    </recommendedName>
</protein>
<dbReference type="AlphaFoldDB" id="A0A0H3XMP5"/>
<dbReference type="PATRIC" id="fig|743698.3.peg.714"/>
<gene>
    <name evidence="2" type="ORF">SERIO_v1c07130</name>
</gene>
<dbReference type="EMBL" id="CP011856">
    <property type="protein sequence ID" value="AKM54277.1"/>
    <property type="molecule type" value="Genomic_DNA"/>
</dbReference>
<reference evidence="3" key="2">
    <citation type="submission" date="2015-06" db="EMBL/GenBank/DDBJ databases">
        <title>Complete genome sequence of Spiroplasma eriocheiris TDA-040725-5 (DSM 21848).</title>
        <authorList>
            <person name="Lo W.-S."/>
            <person name="Kuo C.-H."/>
        </authorList>
    </citation>
    <scope>NUCLEOTIDE SEQUENCE [LARGE SCALE GENOMIC DNA]</scope>
    <source>
        <strain evidence="3">TDA-040725-5</strain>
    </source>
</reference>
<evidence type="ECO:0008006" key="4">
    <source>
        <dbReference type="Google" id="ProtNLM"/>
    </source>
</evidence>
<dbReference type="NCBIfam" id="NF038029">
    <property type="entry name" value="LP_plasma"/>
    <property type="match status" value="1"/>
</dbReference>